<feature type="chain" id="PRO_5002726205" description="Lipoprotein" evidence="1">
    <location>
        <begin position="23"/>
        <end position="218"/>
    </location>
</feature>
<dbReference type="Proteomes" id="UP000006833">
    <property type="component" value="Chromosome"/>
</dbReference>
<proteinExistence type="predicted"/>
<evidence type="ECO:0000313" key="3">
    <source>
        <dbReference type="Proteomes" id="UP000006833"/>
    </source>
</evidence>
<evidence type="ECO:0000313" key="2">
    <source>
        <dbReference type="EMBL" id="ABV94021.1"/>
    </source>
</evidence>
<sequence length="218" mass="23473">MFKSLSLVLGFVLNFAPAAAFAVEPREVTWADLAPPAAAIDNPFERLTPGQMDALRLILRHETRPTPTSAPEAALRVQELRDTLAKDGVDVDALFQARLDIIAHRQAAASRVNEGVLGAPVRMAGFVLPLSFEGERATEFLLVPTVGACIHTPPPAPNQVVHVVYPEGVEVTGLFTPVWINGALVAQSSRPTVRFSDGQAPVSVSYMMTADIVDYFSD</sequence>
<accession>A8LR98</accession>
<feature type="signal peptide" evidence="1">
    <location>
        <begin position="1"/>
        <end position="22"/>
    </location>
</feature>
<dbReference type="RefSeq" id="WP_012178952.1">
    <property type="nucleotide sequence ID" value="NC_009952.1"/>
</dbReference>
<dbReference type="KEGG" id="dsh:Dshi_2285"/>
<dbReference type="HOGENOM" id="CLU_099457_0_0_5"/>
<protein>
    <recommendedName>
        <fullName evidence="4">Lipoprotein</fullName>
    </recommendedName>
</protein>
<name>A8LR98_DINSH</name>
<dbReference type="STRING" id="398580.Dshi_2285"/>
<keyword evidence="1" id="KW-0732">Signal</keyword>
<organism evidence="2 3">
    <name type="scientific">Dinoroseobacter shibae (strain DSM 16493 / NCIMB 14021 / DFL 12)</name>
    <dbReference type="NCBI Taxonomy" id="398580"/>
    <lineage>
        <taxon>Bacteria</taxon>
        <taxon>Pseudomonadati</taxon>
        <taxon>Pseudomonadota</taxon>
        <taxon>Alphaproteobacteria</taxon>
        <taxon>Rhodobacterales</taxon>
        <taxon>Roseobacteraceae</taxon>
        <taxon>Dinoroseobacter</taxon>
    </lineage>
</organism>
<dbReference type="Pfam" id="PF11736">
    <property type="entry name" value="DUF3299"/>
    <property type="match status" value="1"/>
</dbReference>
<dbReference type="Gene3D" id="2.40.50.870">
    <property type="entry name" value="Protein of unknown function (DUF3299)"/>
    <property type="match status" value="1"/>
</dbReference>
<evidence type="ECO:0008006" key="4">
    <source>
        <dbReference type="Google" id="ProtNLM"/>
    </source>
</evidence>
<dbReference type="OrthoDB" id="9812956at2"/>
<keyword evidence="3" id="KW-1185">Reference proteome</keyword>
<dbReference type="InterPro" id="IPR021727">
    <property type="entry name" value="DUF3299"/>
</dbReference>
<evidence type="ECO:0000256" key="1">
    <source>
        <dbReference type="SAM" id="SignalP"/>
    </source>
</evidence>
<reference evidence="3" key="1">
    <citation type="journal article" date="2010" name="ISME J.">
        <title>The complete genome sequence of the algal symbiont Dinoroseobacter shibae: a hitchhiker's guide to life in the sea.</title>
        <authorList>
            <person name="Wagner-Dobler I."/>
            <person name="Ballhausen B."/>
            <person name="Berger M."/>
            <person name="Brinkhoff T."/>
            <person name="Buchholz I."/>
            <person name="Bunk B."/>
            <person name="Cypionka H."/>
            <person name="Daniel R."/>
            <person name="Drepper T."/>
            <person name="Gerdts G."/>
            <person name="Hahnke S."/>
            <person name="Han C."/>
            <person name="Jahn D."/>
            <person name="Kalhoefer D."/>
            <person name="Kiss H."/>
            <person name="Klenk H.P."/>
            <person name="Kyrpides N."/>
            <person name="Liebl W."/>
            <person name="Liesegang H."/>
            <person name="Meincke L."/>
            <person name="Pati A."/>
            <person name="Petersen J."/>
            <person name="Piekarski T."/>
            <person name="Pommerenke C."/>
            <person name="Pradella S."/>
            <person name="Pukall R."/>
            <person name="Rabus R."/>
            <person name="Stackebrandt E."/>
            <person name="Thole S."/>
            <person name="Thompson L."/>
            <person name="Tielen P."/>
            <person name="Tomasch J."/>
            <person name="von Jan M."/>
            <person name="Wanphrut N."/>
            <person name="Wichels A."/>
            <person name="Zech H."/>
            <person name="Simon M."/>
        </authorList>
    </citation>
    <scope>NUCLEOTIDE SEQUENCE [LARGE SCALE GENOMIC DNA]</scope>
    <source>
        <strain evidence="3">DSM 16493 / NCIMB 14021 / DFL 12</strain>
    </source>
</reference>
<gene>
    <name evidence="2" type="ordered locus">Dshi_2285</name>
</gene>
<dbReference type="AlphaFoldDB" id="A8LR98"/>
<dbReference type="eggNOG" id="COG3495">
    <property type="taxonomic scope" value="Bacteria"/>
</dbReference>
<dbReference type="EMBL" id="CP000830">
    <property type="protein sequence ID" value="ABV94021.1"/>
    <property type="molecule type" value="Genomic_DNA"/>
</dbReference>